<dbReference type="Gene3D" id="3.40.50.300">
    <property type="entry name" value="P-loop containing nucleotide triphosphate hydrolases"/>
    <property type="match status" value="2"/>
</dbReference>
<keyword evidence="8" id="KW-1185">Reference proteome</keyword>
<dbReference type="PANTHER" id="PTHR13710:SF153">
    <property type="entry name" value="RECQ-LIKE DNA HELICASE BLM"/>
    <property type="match status" value="1"/>
</dbReference>
<organism evidence="7 8">
    <name type="scientific">Oceanirhabdus seepicola</name>
    <dbReference type="NCBI Taxonomy" id="2828781"/>
    <lineage>
        <taxon>Bacteria</taxon>
        <taxon>Bacillati</taxon>
        <taxon>Bacillota</taxon>
        <taxon>Clostridia</taxon>
        <taxon>Eubacteriales</taxon>
        <taxon>Clostridiaceae</taxon>
        <taxon>Oceanirhabdus</taxon>
    </lineage>
</organism>
<evidence type="ECO:0000313" key="7">
    <source>
        <dbReference type="EMBL" id="MCM1988827.1"/>
    </source>
</evidence>
<keyword evidence="2" id="KW-0067">ATP-binding</keyword>
<accession>A0A9J6NX32</accession>
<feature type="domain" description="Helicase ATP-binding" evidence="5">
    <location>
        <begin position="167"/>
        <end position="349"/>
    </location>
</feature>
<evidence type="ECO:0000256" key="1">
    <source>
        <dbReference type="ARBA" id="ARBA00022741"/>
    </source>
</evidence>
<dbReference type="GO" id="GO:0000724">
    <property type="term" value="P:double-strand break repair via homologous recombination"/>
    <property type="evidence" value="ECO:0007669"/>
    <property type="project" value="TreeGrafter"/>
</dbReference>
<keyword evidence="1" id="KW-0547">Nucleotide-binding</keyword>
<dbReference type="PROSITE" id="PS51192">
    <property type="entry name" value="HELICASE_ATP_BIND_1"/>
    <property type="match status" value="1"/>
</dbReference>
<dbReference type="Pfam" id="PF00270">
    <property type="entry name" value="DEAD"/>
    <property type="match status" value="1"/>
</dbReference>
<name>A0A9J6NX32_9CLOT</name>
<keyword evidence="3" id="KW-0238">DNA-binding</keyword>
<evidence type="ECO:0000256" key="4">
    <source>
        <dbReference type="ARBA" id="ARBA00023235"/>
    </source>
</evidence>
<dbReference type="Pfam" id="PF00271">
    <property type="entry name" value="Helicase_C"/>
    <property type="match status" value="1"/>
</dbReference>
<keyword evidence="4" id="KW-0413">Isomerase</keyword>
<dbReference type="EMBL" id="JAGSOJ010000001">
    <property type="protein sequence ID" value="MCM1988827.1"/>
    <property type="molecule type" value="Genomic_DNA"/>
</dbReference>
<comment type="caution">
    <text evidence="7">The sequence shown here is derived from an EMBL/GenBank/DDBJ whole genome shotgun (WGS) entry which is preliminary data.</text>
</comment>
<dbReference type="RefSeq" id="WP_250857695.1">
    <property type="nucleotide sequence ID" value="NZ_JAGSOJ010000001.1"/>
</dbReference>
<sequence>MNKKKYLNLVQDILNGDISYRLSIKSANELLQDETELSKYKCIKRFCRAYYEYQSSRKGIKDLLVNLRDVILTLKSSFIIGEGLLEYIKNTDIQELGMELNESSNGVELNATKNLPGWFEKNSNFYNVFDYNYYNSDEDTIGDPYLFDMTGYINYSCKAQKLIVRAIMNQIEGTTILGCMPTGAGKSLTFQMPAYYDKKGTTIVVVPTVALAMDQSKSSNKFYENKKYRPQAYYSGIDFSKRKEIFGEIERGELPLLFISPEALLNSSFNEVVMKAAQKGKINRLVIDEAHIITDWGEFFRTEFQLLAVFRKKLMEVTKNKLKTVMLSATLSDRTTNVLKFLFSEDNNFIEIRADKLREEIEYYIVNSNGYNQRLDRLMEMIPYIPKPFIIYVPTIKDANEIEGRIVDKQYYSIETFTSETSNDNRIKILKRWELDEIDIIVATSAFGMGVDKKEVRAVVHCYVPENIDRFYQEVGRCGRDKCGAISISFTSPNEDKNIITYLTRSKVLSVEKIVSRWQEIKNGYLQRVDGNKFWVSSDITPEYLREKDTITGKLNESWNEYVILFLYRHRLLDILEVKQDDRKKRHILIEIIDDILNEEQKLIDYLEPIRNKERESVNIEISNINSLLREKNQCWSRYFKKVYEYSERSCCGCPGCRHNKNNKPIKYDGYIEIVKGTELLNKSLYGESFFDQFNEYMYQYSEDILNEEGIKSIFDIIEDKEVSAIIIPNYSTDKFKEVIKKGISIYRYFNVYTYDDFLDCDNEQNIVGNIAVIYCDKDSVNNKLYIKLNNRRNKGYINKVVHISKEDMVISSENKRLIECVNTYTESI</sequence>
<dbReference type="PROSITE" id="PS51194">
    <property type="entry name" value="HELICASE_CTER"/>
    <property type="match status" value="1"/>
</dbReference>
<feature type="domain" description="Helicase C-terminal" evidence="6">
    <location>
        <begin position="374"/>
        <end position="522"/>
    </location>
</feature>
<evidence type="ECO:0000256" key="3">
    <source>
        <dbReference type="ARBA" id="ARBA00023125"/>
    </source>
</evidence>
<evidence type="ECO:0000259" key="6">
    <source>
        <dbReference type="PROSITE" id="PS51194"/>
    </source>
</evidence>
<proteinExistence type="predicted"/>
<evidence type="ECO:0000259" key="5">
    <source>
        <dbReference type="PROSITE" id="PS51192"/>
    </source>
</evidence>
<reference evidence="7" key="1">
    <citation type="journal article" date="2021" name="mSystems">
        <title>Bacteria and Archaea Synergistically Convert Glycine Betaine to Biogenic Methane in the Formosa Cold Seep of the South China Sea.</title>
        <authorList>
            <person name="Li L."/>
            <person name="Zhang W."/>
            <person name="Zhang S."/>
            <person name="Song L."/>
            <person name="Sun Q."/>
            <person name="Zhang H."/>
            <person name="Xiang H."/>
            <person name="Dong X."/>
        </authorList>
    </citation>
    <scope>NUCLEOTIDE SEQUENCE</scope>
    <source>
        <strain evidence="7">ZWT</strain>
    </source>
</reference>
<dbReference type="PANTHER" id="PTHR13710">
    <property type="entry name" value="DNA HELICASE RECQ FAMILY MEMBER"/>
    <property type="match status" value="1"/>
</dbReference>
<dbReference type="InterPro" id="IPR001650">
    <property type="entry name" value="Helicase_C-like"/>
</dbReference>
<keyword evidence="7" id="KW-0347">Helicase</keyword>
<dbReference type="InterPro" id="IPR011545">
    <property type="entry name" value="DEAD/DEAH_box_helicase_dom"/>
</dbReference>
<dbReference type="SUPFAM" id="SSF52540">
    <property type="entry name" value="P-loop containing nucleoside triphosphate hydrolases"/>
    <property type="match status" value="1"/>
</dbReference>
<dbReference type="GO" id="GO:0009378">
    <property type="term" value="F:four-way junction helicase activity"/>
    <property type="evidence" value="ECO:0007669"/>
    <property type="project" value="TreeGrafter"/>
</dbReference>
<reference evidence="7" key="2">
    <citation type="submission" date="2021-04" db="EMBL/GenBank/DDBJ databases">
        <authorList>
            <person name="Dong X."/>
        </authorList>
    </citation>
    <scope>NUCLEOTIDE SEQUENCE</scope>
    <source>
        <strain evidence="7">ZWT</strain>
    </source>
</reference>
<protein>
    <submittedName>
        <fullName evidence="7">ATP-dependent DNA helicase RecQ</fullName>
    </submittedName>
</protein>
<gene>
    <name evidence="7" type="ORF">KDK92_03670</name>
</gene>
<dbReference type="Proteomes" id="UP001056429">
    <property type="component" value="Unassembled WGS sequence"/>
</dbReference>
<dbReference type="AlphaFoldDB" id="A0A9J6NX32"/>
<dbReference type="GO" id="GO:0005694">
    <property type="term" value="C:chromosome"/>
    <property type="evidence" value="ECO:0007669"/>
    <property type="project" value="TreeGrafter"/>
</dbReference>
<dbReference type="GO" id="GO:0043138">
    <property type="term" value="F:3'-5' DNA helicase activity"/>
    <property type="evidence" value="ECO:0007669"/>
    <property type="project" value="TreeGrafter"/>
</dbReference>
<dbReference type="GO" id="GO:0005737">
    <property type="term" value="C:cytoplasm"/>
    <property type="evidence" value="ECO:0007669"/>
    <property type="project" value="TreeGrafter"/>
</dbReference>
<dbReference type="SMART" id="SM00487">
    <property type="entry name" value="DEXDc"/>
    <property type="match status" value="1"/>
</dbReference>
<dbReference type="InterPro" id="IPR027417">
    <property type="entry name" value="P-loop_NTPase"/>
</dbReference>
<dbReference type="InterPro" id="IPR014001">
    <property type="entry name" value="Helicase_ATP-bd"/>
</dbReference>
<evidence type="ECO:0000256" key="2">
    <source>
        <dbReference type="ARBA" id="ARBA00022840"/>
    </source>
</evidence>
<dbReference type="GO" id="GO:0003677">
    <property type="term" value="F:DNA binding"/>
    <property type="evidence" value="ECO:0007669"/>
    <property type="project" value="UniProtKB-KW"/>
</dbReference>
<dbReference type="SMART" id="SM00490">
    <property type="entry name" value="HELICc"/>
    <property type="match status" value="1"/>
</dbReference>
<keyword evidence="7" id="KW-0378">Hydrolase</keyword>
<evidence type="ECO:0000313" key="8">
    <source>
        <dbReference type="Proteomes" id="UP001056429"/>
    </source>
</evidence>
<dbReference type="GO" id="GO:0005524">
    <property type="term" value="F:ATP binding"/>
    <property type="evidence" value="ECO:0007669"/>
    <property type="project" value="UniProtKB-KW"/>
</dbReference>